<dbReference type="RefSeq" id="WP_379793489.1">
    <property type="nucleotide sequence ID" value="NZ_JBHSQB010000021.1"/>
</dbReference>
<evidence type="ECO:0000259" key="1">
    <source>
        <dbReference type="Pfam" id="PF12080"/>
    </source>
</evidence>
<evidence type="ECO:0000313" key="3">
    <source>
        <dbReference type="EMBL" id="MFC6098469.1"/>
    </source>
</evidence>
<feature type="domain" description="Gliding motility-associated protein GldM C-terminal" evidence="1">
    <location>
        <begin position="123"/>
        <end position="194"/>
    </location>
</feature>
<dbReference type="InterPro" id="IPR048406">
    <property type="entry name" value="GldM_Ig-like-2"/>
</dbReference>
<organism evidence="3 4">
    <name type="scientific">Flavobacterium qiangtangense</name>
    <dbReference type="NCBI Taxonomy" id="1442595"/>
    <lineage>
        <taxon>Bacteria</taxon>
        <taxon>Pseudomonadati</taxon>
        <taxon>Bacteroidota</taxon>
        <taxon>Flavobacteriia</taxon>
        <taxon>Flavobacteriales</taxon>
        <taxon>Flavobacteriaceae</taxon>
        <taxon>Flavobacterium</taxon>
    </lineage>
</organism>
<evidence type="ECO:0000259" key="2">
    <source>
        <dbReference type="Pfam" id="PF21602"/>
    </source>
</evidence>
<dbReference type="Proteomes" id="UP001596287">
    <property type="component" value="Unassembled WGS sequence"/>
</dbReference>
<comment type="caution">
    <text evidence="3">The sequence shown here is derived from an EMBL/GenBank/DDBJ whole genome shotgun (WGS) entry which is preliminary data.</text>
</comment>
<reference evidence="4" key="1">
    <citation type="journal article" date="2019" name="Int. J. Syst. Evol. Microbiol.">
        <title>The Global Catalogue of Microorganisms (GCM) 10K type strain sequencing project: providing services to taxonomists for standard genome sequencing and annotation.</title>
        <authorList>
            <consortium name="The Broad Institute Genomics Platform"/>
            <consortium name="The Broad Institute Genome Sequencing Center for Infectious Disease"/>
            <person name="Wu L."/>
            <person name="Ma J."/>
        </authorList>
    </citation>
    <scope>NUCLEOTIDE SEQUENCE [LARGE SCALE GENOMIC DNA]</scope>
    <source>
        <strain evidence="4">CCUG 49679</strain>
    </source>
</reference>
<dbReference type="Pfam" id="PF12080">
    <property type="entry name" value="GldM_4th"/>
    <property type="match status" value="1"/>
</dbReference>
<proteinExistence type="predicted"/>
<accession>A0ABW1PSB7</accession>
<dbReference type="EMBL" id="JBHSQB010000021">
    <property type="protein sequence ID" value="MFC6098469.1"/>
    <property type="molecule type" value="Genomic_DNA"/>
</dbReference>
<keyword evidence="4" id="KW-1185">Reference proteome</keyword>
<protein>
    <submittedName>
        <fullName evidence="3">GldM family protein</fullName>
    </submittedName>
</protein>
<sequence>MKNLIFVFLLSFQCFAQEIIQPAKSIVSVDRMNVVYRGIINPISISVPEAKSFKATGLGLKETDVKGKYNLSPGAGNEMKITIEAVMPNDSIVVEEKIFRIKGVGSLKAYVDGKNCFGCILEFSKKDLETAKIELKIDDFLHDVKFTLESFTVNLPNKRPIIVTGNQLNEIALHEIEKLKIGSIFTLENFRQSNPNNYCLVGIKSLKIMIVEETKIQE</sequence>
<feature type="domain" description="Gliding motility-associated protein GldM second immunoglobulin-like" evidence="2">
    <location>
        <begin position="27"/>
        <end position="102"/>
    </location>
</feature>
<evidence type="ECO:0000313" key="4">
    <source>
        <dbReference type="Proteomes" id="UP001596287"/>
    </source>
</evidence>
<name>A0ABW1PSB7_9FLAO</name>
<dbReference type="Pfam" id="PF21602">
    <property type="entry name" value="GldM_3rd"/>
    <property type="match status" value="1"/>
</dbReference>
<gene>
    <name evidence="3" type="ORF">ACFPVY_17610</name>
</gene>
<dbReference type="InterPro" id="IPR022719">
    <property type="entry name" value="Motility-assoc_prot_GldM_C"/>
</dbReference>